<keyword evidence="3" id="KW-0520">NAD</keyword>
<evidence type="ECO:0000313" key="6">
    <source>
        <dbReference type="Proteomes" id="UP000248259"/>
    </source>
</evidence>
<keyword evidence="2" id="KW-0560">Oxidoreductase</keyword>
<proteinExistence type="inferred from homology"/>
<evidence type="ECO:0000256" key="2">
    <source>
        <dbReference type="ARBA" id="ARBA00023002"/>
    </source>
</evidence>
<comment type="similarity">
    <text evidence="1">Belongs to the short-chain dehydrogenases/reductases (SDR) family.</text>
</comment>
<keyword evidence="6" id="KW-1185">Reference proteome</keyword>
<feature type="domain" description="Ketoreductase" evidence="4">
    <location>
        <begin position="52"/>
        <end position="236"/>
    </location>
</feature>
<dbReference type="SUPFAM" id="SSF51735">
    <property type="entry name" value="NAD(P)-binding Rossmann-fold domains"/>
    <property type="match status" value="1"/>
</dbReference>
<evidence type="ECO:0000313" key="5">
    <source>
        <dbReference type="EMBL" id="PZA14895.1"/>
    </source>
</evidence>
<dbReference type="Proteomes" id="UP000248259">
    <property type="component" value="Unassembled WGS sequence"/>
</dbReference>
<name>A0A323UQD8_9RHOO</name>
<dbReference type="InterPro" id="IPR057326">
    <property type="entry name" value="KR_dom"/>
</dbReference>
<comment type="caution">
    <text evidence="5">The sequence shown here is derived from an EMBL/GenBank/DDBJ whole genome shotgun (WGS) entry which is preliminary data.</text>
</comment>
<dbReference type="Pfam" id="PF13561">
    <property type="entry name" value="adh_short_C2"/>
    <property type="match status" value="1"/>
</dbReference>
<dbReference type="InterPro" id="IPR036291">
    <property type="entry name" value="NAD(P)-bd_dom_sf"/>
</dbReference>
<dbReference type="PANTHER" id="PTHR24321:SF8">
    <property type="entry name" value="ESTRADIOL 17-BETA-DEHYDROGENASE 8-RELATED"/>
    <property type="match status" value="1"/>
</dbReference>
<accession>A0A323UQD8</accession>
<gene>
    <name evidence="5" type="ORF">DNK49_19500</name>
</gene>
<organism evidence="5 6">
    <name type="scientific">Parazoarcus communis SWub3 = DSM 12120</name>
    <dbReference type="NCBI Taxonomy" id="1121029"/>
    <lineage>
        <taxon>Bacteria</taxon>
        <taxon>Pseudomonadati</taxon>
        <taxon>Pseudomonadota</taxon>
        <taxon>Betaproteobacteria</taxon>
        <taxon>Rhodocyclales</taxon>
        <taxon>Zoogloeaceae</taxon>
        <taxon>Parazoarcus</taxon>
    </lineage>
</organism>
<protein>
    <submittedName>
        <fullName evidence="5">2-deoxy-D-gluconate 3-dehydrogenase</fullName>
    </submittedName>
</protein>
<dbReference type="CDD" id="cd05233">
    <property type="entry name" value="SDR_c"/>
    <property type="match status" value="1"/>
</dbReference>
<dbReference type="EMBL" id="QKOE01000020">
    <property type="protein sequence ID" value="PZA14895.1"/>
    <property type="molecule type" value="Genomic_DNA"/>
</dbReference>
<dbReference type="Gene3D" id="3.40.50.720">
    <property type="entry name" value="NAD(P)-binding Rossmann-like Domain"/>
    <property type="match status" value="1"/>
</dbReference>
<dbReference type="InterPro" id="IPR002347">
    <property type="entry name" value="SDR_fam"/>
</dbReference>
<dbReference type="PANTHER" id="PTHR24321">
    <property type="entry name" value="DEHYDROGENASES, SHORT CHAIN"/>
    <property type="match status" value="1"/>
</dbReference>
<dbReference type="PRINTS" id="PR00080">
    <property type="entry name" value="SDRFAMILY"/>
</dbReference>
<dbReference type="PROSITE" id="PS00061">
    <property type="entry name" value="ADH_SHORT"/>
    <property type="match status" value="1"/>
</dbReference>
<sequence length="313" mass="32803">MKCFADVLNARIILFTGRIVDSCRITLSLSWLHAKNRRGNVGCVSWLGLEGQVCVVTGAASGIGAAVADVLATAGARVALLDRDGAGAESVADALRRRGGVALGVECDIAVEASVRTAAAQVRDTFGPSNALVNNAGMLRPGALDEVSLAEWNAVLAVNLTGYLLCARVFAAQMREVGRGCIVHVASIASRFPQTGSGAYSASKAGVLLMSRQMAVEWGEAGIRSNVICPGMIRTPLSAKFYEQPGLEQRRAEVTASRRIGEPADIANVAAFLISERAAYVNGAEIMVDGGMSSMLMDLVPRPGFNDMGHAPR</sequence>
<dbReference type="GO" id="GO:0016491">
    <property type="term" value="F:oxidoreductase activity"/>
    <property type="evidence" value="ECO:0007669"/>
    <property type="project" value="UniProtKB-KW"/>
</dbReference>
<dbReference type="FunFam" id="3.40.50.720:FF:000084">
    <property type="entry name" value="Short-chain dehydrogenase reductase"/>
    <property type="match status" value="1"/>
</dbReference>
<dbReference type="NCBIfam" id="NF005559">
    <property type="entry name" value="PRK07231.1"/>
    <property type="match status" value="1"/>
</dbReference>
<evidence type="ECO:0000256" key="1">
    <source>
        <dbReference type="ARBA" id="ARBA00006484"/>
    </source>
</evidence>
<dbReference type="PRINTS" id="PR00081">
    <property type="entry name" value="GDHRDH"/>
</dbReference>
<reference evidence="5 6" key="1">
    <citation type="submission" date="2018-06" db="EMBL/GenBank/DDBJ databases">
        <title>Azoarcus communis strain SWub3 genome.</title>
        <authorList>
            <person name="Zorraquino Salvo V."/>
            <person name="Toubiana D."/>
            <person name="Blumwald E."/>
        </authorList>
    </citation>
    <scope>NUCLEOTIDE SEQUENCE [LARGE SCALE GENOMIC DNA]</scope>
    <source>
        <strain evidence="5 6">SWub3</strain>
    </source>
</reference>
<dbReference type="AlphaFoldDB" id="A0A323UQD8"/>
<evidence type="ECO:0000259" key="4">
    <source>
        <dbReference type="SMART" id="SM00822"/>
    </source>
</evidence>
<evidence type="ECO:0000256" key="3">
    <source>
        <dbReference type="ARBA" id="ARBA00023027"/>
    </source>
</evidence>
<dbReference type="OrthoDB" id="9806974at2"/>
<dbReference type="InterPro" id="IPR020904">
    <property type="entry name" value="Sc_DH/Rdtase_CS"/>
</dbReference>
<dbReference type="SMART" id="SM00822">
    <property type="entry name" value="PKS_KR"/>
    <property type="match status" value="1"/>
</dbReference>